<comment type="caution">
    <text evidence="23">The sequence shown here is derived from an EMBL/GenBank/DDBJ whole genome shotgun (WGS) entry which is preliminary data.</text>
</comment>
<protein>
    <recommendedName>
        <fullName evidence="16">Acid ceramidase</fullName>
        <ecNumber evidence="6">3.5.1.23</ecNumber>
    </recommendedName>
</protein>
<keyword evidence="9 17" id="KW-0378">Hydrolase</keyword>
<evidence type="ECO:0000313" key="22">
    <source>
        <dbReference type="EMBL" id="CAF0736729.1"/>
    </source>
</evidence>
<evidence type="ECO:0000256" key="11">
    <source>
        <dbReference type="ARBA" id="ARBA00023098"/>
    </source>
</evidence>
<keyword evidence="10" id="KW-0746">Sphingolipid metabolism</keyword>
<keyword evidence="11 17" id="KW-0443">Lipid metabolism</keyword>
<reference evidence="23" key="1">
    <citation type="submission" date="2021-02" db="EMBL/GenBank/DDBJ databases">
        <authorList>
            <person name="Nowell W R."/>
        </authorList>
    </citation>
    <scope>NUCLEOTIDE SEQUENCE</scope>
</reference>
<evidence type="ECO:0000256" key="5">
    <source>
        <dbReference type="ARBA" id="ARBA00005730"/>
    </source>
</evidence>
<comment type="pathway">
    <text evidence="3">Lipid metabolism; sphingolipid metabolism.</text>
</comment>
<keyword evidence="15" id="KW-0458">Lysosome</keyword>
<evidence type="ECO:0000256" key="2">
    <source>
        <dbReference type="ARBA" id="ARBA00004613"/>
    </source>
</evidence>
<dbReference type="AlphaFoldDB" id="A0A813Q026"/>
<evidence type="ECO:0000256" key="15">
    <source>
        <dbReference type="ARBA" id="ARBA00023228"/>
    </source>
</evidence>
<proteinExistence type="inferred from homology"/>
<dbReference type="Proteomes" id="UP000677228">
    <property type="component" value="Unassembled WGS sequence"/>
</dbReference>
<feature type="signal peptide" evidence="19">
    <location>
        <begin position="1"/>
        <end position="25"/>
    </location>
</feature>
<evidence type="ECO:0000259" key="21">
    <source>
        <dbReference type="Pfam" id="PF15508"/>
    </source>
</evidence>
<comment type="subcellular location">
    <subcellularLocation>
        <location evidence="1">Lysosome</location>
    </subcellularLocation>
    <subcellularLocation>
        <location evidence="2">Secreted</location>
    </subcellularLocation>
</comment>
<evidence type="ECO:0000256" key="1">
    <source>
        <dbReference type="ARBA" id="ARBA00004371"/>
    </source>
</evidence>
<evidence type="ECO:0000313" key="24">
    <source>
        <dbReference type="EMBL" id="CAF3513524.1"/>
    </source>
</evidence>
<dbReference type="InterPro" id="IPR016699">
    <property type="entry name" value="Acid_ceramidase-like"/>
</dbReference>
<evidence type="ECO:0000256" key="10">
    <source>
        <dbReference type="ARBA" id="ARBA00022919"/>
    </source>
</evidence>
<keyword evidence="7" id="KW-0964">Secreted</keyword>
<dbReference type="EMBL" id="CAJOBC010000127">
    <property type="protein sequence ID" value="CAF3541759.1"/>
    <property type="molecule type" value="Genomic_DNA"/>
</dbReference>
<dbReference type="EMBL" id="CAJNOK010000204">
    <property type="protein sequence ID" value="CAF0736729.1"/>
    <property type="molecule type" value="Genomic_DNA"/>
</dbReference>
<dbReference type="FunFam" id="3.60.60.10:FF:000006">
    <property type="entry name" value="N-acylethanolamine-hydrolyzing acid amidase"/>
    <property type="match status" value="1"/>
</dbReference>
<evidence type="ECO:0000313" key="25">
    <source>
        <dbReference type="EMBL" id="CAF3541759.1"/>
    </source>
</evidence>
<comment type="similarity">
    <text evidence="5 17">Belongs to the acid ceramidase family.</text>
</comment>
<dbReference type="GO" id="GO:0005764">
    <property type="term" value="C:lysosome"/>
    <property type="evidence" value="ECO:0007669"/>
    <property type="project" value="UniProtKB-SubCell"/>
</dbReference>
<evidence type="ECO:0000313" key="26">
    <source>
        <dbReference type="Proteomes" id="UP000663829"/>
    </source>
</evidence>
<dbReference type="OrthoDB" id="5273684at2759"/>
<evidence type="ECO:0000313" key="23">
    <source>
        <dbReference type="EMBL" id="CAF0760893.1"/>
    </source>
</evidence>
<dbReference type="EMBL" id="CAJNOQ010000127">
    <property type="protein sequence ID" value="CAF0760893.1"/>
    <property type="molecule type" value="Genomic_DNA"/>
</dbReference>
<keyword evidence="13" id="KW-1015">Disulfide bond</keyword>
<keyword evidence="14" id="KW-0325">Glycoprotein</keyword>
<dbReference type="GO" id="GO:0006665">
    <property type="term" value="P:sphingolipid metabolic process"/>
    <property type="evidence" value="ECO:0007669"/>
    <property type="project" value="UniProtKB-KW"/>
</dbReference>
<feature type="domain" description="Acid ceramidase N-terminal" evidence="21">
    <location>
        <begin position="41"/>
        <end position="102"/>
    </location>
</feature>
<evidence type="ECO:0000256" key="12">
    <source>
        <dbReference type="ARBA" id="ARBA00023145"/>
    </source>
</evidence>
<accession>A0A813Q026</accession>
<dbReference type="PANTHER" id="PTHR28583">
    <property type="entry name" value="ACID AMIDASE"/>
    <property type="match status" value="1"/>
</dbReference>
<evidence type="ECO:0000256" key="18">
    <source>
        <dbReference type="PIRSR" id="PIRSR017632-1"/>
    </source>
</evidence>
<evidence type="ECO:0000256" key="3">
    <source>
        <dbReference type="ARBA" id="ARBA00004760"/>
    </source>
</evidence>
<dbReference type="GO" id="GO:0006631">
    <property type="term" value="P:fatty acid metabolic process"/>
    <property type="evidence" value="ECO:0007669"/>
    <property type="project" value="InterPro"/>
</dbReference>
<evidence type="ECO:0000256" key="14">
    <source>
        <dbReference type="ARBA" id="ARBA00023180"/>
    </source>
</evidence>
<evidence type="ECO:0000256" key="19">
    <source>
        <dbReference type="SAM" id="SignalP"/>
    </source>
</evidence>
<dbReference type="Proteomes" id="UP000681722">
    <property type="component" value="Unassembled WGS sequence"/>
</dbReference>
<dbReference type="GO" id="GO:0017040">
    <property type="term" value="F:N-acylsphingosine amidohydrolase activity"/>
    <property type="evidence" value="ECO:0007669"/>
    <property type="project" value="UniProtKB-EC"/>
</dbReference>
<evidence type="ECO:0000256" key="13">
    <source>
        <dbReference type="ARBA" id="ARBA00023157"/>
    </source>
</evidence>
<evidence type="ECO:0000256" key="4">
    <source>
        <dbReference type="ARBA" id="ARBA00004991"/>
    </source>
</evidence>
<evidence type="ECO:0000256" key="17">
    <source>
        <dbReference type="PIRNR" id="PIRNR017632"/>
    </source>
</evidence>
<dbReference type="PIRSF" id="PIRSF017632">
    <property type="entry name" value="Acid_ceramidase-like"/>
    <property type="match status" value="1"/>
</dbReference>
<evidence type="ECO:0000256" key="16">
    <source>
        <dbReference type="ARBA" id="ARBA00040588"/>
    </source>
</evidence>
<dbReference type="EMBL" id="CAJOBA010000204">
    <property type="protein sequence ID" value="CAF3513524.1"/>
    <property type="molecule type" value="Genomic_DNA"/>
</dbReference>
<organism evidence="23 26">
    <name type="scientific">Didymodactylos carnosus</name>
    <dbReference type="NCBI Taxonomy" id="1234261"/>
    <lineage>
        <taxon>Eukaryota</taxon>
        <taxon>Metazoa</taxon>
        <taxon>Spiralia</taxon>
        <taxon>Gnathifera</taxon>
        <taxon>Rotifera</taxon>
        <taxon>Eurotatoria</taxon>
        <taxon>Bdelloidea</taxon>
        <taxon>Philodinida</taxon>
        <taxon>Philodinidae</taxon>
        <taxon>Didymodactylos</taxon>
    </lineage>
</organism>
<dbReference type="InterPro" id="IPR029130">
    <property type="entry name" value="Acid_ceramidase_N"/>
</dbReference>
<dbReference type="GO" id="GO:0005576">
    <property type="term" value="C:extracellular region"/>
    <property type="evidence" value="ECO:0007669"/>
    <property type="project" value="UniProtKB-SubCell"/>
</dbReference>
<dbReference type="Pfam" id="PF02275">
    <property type="entry name" value="CBAH"/>
    <property type="match status" value="1"/>
</dbReference>
<gene>
    <name evidence="23" type="ORF">GPM918_LOCUS1378</name>
    <name evidence="22" type="ORF">OVA965_LOCUS1185</name>
    <name evidence="25" type="ORF">SRO942_LOCUS1378</name>
    <name evidence="24" type="ORF">TMI583_LOCUS1186</name>
</gene>
<dbReference type="Proteomes" id="UP000663829">
    <property type="component" value="Unassembled WGS sequence"/>
</dbReference>
<dbReference type="Pfam" id="PF15508">
    <property type="entry name" value="NAAA-beta"/>
    <property type="match status" value="1"/>
</dbReference>
<evidence type="ECO:0000256" key="8">
    <source>
        <dbReference type="ARBA" id="ARBA00022729"/>
    </source>
</evidence>
<dbReference type="CDD" id="cd01903">
    <property type="entry name" value="Ntn_AC_NAAA"/>
    <property type="match status" value="1"/>
</dbReference>
<keyword evidence="26" id="KW-1185">Reference proteome</keyword>
<keyword evidence="12" id="KW-0865">Zymogen</keyword>
<dbReference type="GO" id="GO:0016020">
    <property type="term" value="C:membrane"/>
    <property type="evidence" value="ECO:0007669"/>
    <property type="project" value="GOC"/>
</dbReference>
<name>A0A813Q026_9BILA</name>
<evidence type="ECO:0000256" key="7">
    <source>
        <dbReference type="ARBA" id="ARBA00022525"/>
    </source>
</evidence>
<dbReference type="GO" id="GO:0017064">
    <property type="term" value="F:fatty acid amide hydrolase activity"/>
    <property type="evidence" value="ECO:0007669"/>
    <property type="project" value="InterPro"/>
</dbReference>
<keyword evidence="8 19" id="KW-0732">Signal</keyword>
<feature type="active site" description="Nucleophile" evidence="18">
    <location>
        <position position="138"/>
    </location>
</feature>
<evidence type="ECO:0000259" key="20">
    <source>
        <dbReference type="Pfam" id="PF02275"/>
    </source>
</evidence>
<evidence type="ECO:0000256" key="6">
    <source>
        <dbReference type="ARBA" id="ARBA00011891"/>
    </source>
</evidence>
<dbReference type="PANTHER" id="PTHR28583:SF1">
    <property type="entry name" value="ACID CERAMIDASE"/>
    <property type="match status" value="1"/>
</dbReference>
<evidence type="ECO:0000256" key="9">
    <source>
        <dbReference type="ARBA" id="ARBA00022801"/>
    </source>
</evidence>
<sequence>MHFIKAYLSCLWLLVLCVAVSQSFTDECLETAWPPNPTRSITTYVVDLDEPAHQRWASIAAMYKVQIKDLVDYIKVFVLKISPKLQFLIDLVDTKLPEMADTFPSPYGDEIKGISEASGINLGEVVLYNVFYEIFTLCTSIVAQDENGKMYHGRNLDFGLLLGWDFANDTWALSEKLRPLILQVNFTQNGQVLYKTTTFAGYVGIITGIKPNHFSITMNERYGIQGGYIGLIEWIFNINRQQSFVTFAMRDMLATADTFASAVEYLSKTPLLAPCYYILAGPEAGQGVIITRSRKNADNITLLGKDNSWFLIQTNYDHWKKPPFYDDRVTPATNCMNKYGAQNVTFPSLFNVFSSRPVLNKLTVYTALMELSTGHLESYWQYCEDPCFPW</sequence>
<feature type="chain" id="PRO_5036409146" description="Acid ceramidase" evidence="19">
    <location>
        <begin position="26"/>
        <end position="390"/>
    </location>
</feature>
<dbReference type="Gene3D" id="3.60.60.10">
    <property type="entry name" value="Penicillin V Acylase, Chain A"/>
    <property type="match status" value="1"/>
</dbReference>
<dbReference type="InterPro" id="IPR029132">
    <property type="entry name" value="CBAH/NAAA_C"/>
</dbReference>
<dbReference type="Proteomes" id="UP000682733">
    <property type="component" value="Unassembled WGS sequence"/>
</dbReference>
<feature type="domain" description="Choloylglycine hydrolase/NAAA C-terminal" evidence="20">
    <location>
        <begin position="138"/>
        <end position="321"/>
    </location>
</feature>
<comment type="pathway">
    <text evidence="4">Sphingolipid metabolism.</text>
</comment>
<dbReference type="EC" id="3.5.1.23" evidence="6"/>